<feature type="transmembrane region" description="Helical" evidence="1">
    <location>
        <begin position="82"/>
        <end position="102"/>
    </location>
</feature>
<gene>
    <name evidence="2" type="ORF">E5676_scaffold162G00350</name>
</gene>
<name>A0A5D3DJI5_CUCMM</name>
<comment type="caution">
    <text evidence="2">The sequence shown here is derived from an EMBL/GenBank/DDBJ whole genome shotgun (WGS) entry which is preliminary data.</text>
</comment>
<reference evidence="2 3" key="1">
    <citation type="submission" date="2019-08" db="EMBL/GenBank/DDBJ databases">
        <title>Draft genome sequences of two oriental melons (Cucumis melo L. var makuwa).</title>
        <authorList>
            <person name="Kwon S.-Y."/>
        </authorList>
    </citation>
    <scope>NUCLEOTIDE SEQUENCE [LARGE SCALE GENOMIC DNA]</scope>
    <source>
        <strain evidence="3">cv. Chang Bougi</strain>
        <tissue evidence="2">Leaf</tissue>
    </source>
</reference>
<evidence type="ECO:0000313" key="3">
    <source>
        <dbReference type="Proteomes" id="UP000321947"/>
    </source>
</evidence>
<dbReference type="InterPro" id="IPR038765">
    <property type="entry name" value="Papain-like_cys_pep_sf"/>
</dbReference>
<evidence type="ECO:0008006" key="4">
    <source>
        <dbReference type="Google" id="ProtNLM"/>
    </source>
</evidence>
<organism evidence="2 3">
    <name type="scientific">Cucumis melo var. makuwa</name>
    <name type="common">Oriental melon</name>
    <dbReference type="NCBI Taxonomy" id="1194695"/>
    <lineage>
        <taxon>Eukaryota</taxon>
        <taxon>Viridiplantae</taxon>
        <taxon>Streptophyta</taxon>
        <taxon>Embryophyta</taxon>
        <taxon>Tracheophyta</taxon>
        <taxon>Spermatophyta</taxon>
        <taxon>Magnoliopsida</taxon>
        <taxon>eudicotyledons</taxon>
        <taxon>Gunneridae</taxon>
        <taxon>Pentapetalae</taxon>
        <taxon>rosids</taxon>
        <taxon>fabids</taxon>
        <taxon>Cucurbitales</taxon>
        <taxon>Cucurbitaceae</taxon>
        <taxon>Benincaseae</taxon>
        <taxon>Cucumis</taxon>
    </lineage>
</organism>
<evidence type="ECO:0000313" key="2">
    <source>
        <dbReference type="EMBL" id="TYK23831.1"/>
    </source>
</evidence>
<dbReference type="SUPFAM" id="SSF54001">
    <property type="entry name" value="Cysteine proteinases"/>
    <property type="match status" value="1"/>
</dbReference>
<keyword evidence="1" id="KW-1133">Transmembrane helix</keyword>
<accession>A0A5D3DJI5</accession>
<keyword evidence="1" id="KW-0472">Membrane</keyword>
<dbReference type="Proteomes" id="UP000321947">
    <property type="component" value="Unassembled WGS sequence"/>
</dbReference>
<evidence type="ECO:0000256" key="1">
    <source>
        <dbReference type="SAM" id="Phobius"/>
    </source>
</evidence>
<sequence>MVFNVARKPPPSLPSACRVCRCSLAAVVSSIYALSSLSLATRCVSFVCVLCLSSLESRCRFFRLCMFVVARKQPSSLSSARFGRLCVVFVFCLPILFVVFPLRSSVVFHKPLLPFLPFSVQSAAINRKSCVLREDIIDFCNMREVKTLTLVAYMAYLHSQDELSNYIFVDPSFISFGHNIQEVRARNLCNRLMASKRDQLVLAPFNPSGHLALLAIKAYDETVYYLDTLQTTSRVDIRYVTNTAITIFRSQKNIQTSRKQPI</sequence>
<dbReference type="EMBL" id="SSTD01004323">
    <property type="protein sequence ID" value="TYK23831.1"/>
    <property type="molecule type" value="Genomic_DNA"/>
</dbReference>
<proteinExistence type="predicted"/>
<dbReference type="AlphaFoldDB" id="A0A5D3DJI5"/>
<protein>
    <recommendedName>
        <fullName evidence="4">Ubiquitin-like protease family profile domain-containing protein</fullName>
    </recommendedName>
</protein>
<keyword evidence="1" id="KW-0812">Transmembrane</keyword>